<evidence type="ECO:0000256" key="2">
    <source>
        <dbReference type="SAM" id="SignalP"/>
    </source>
</evidence>
<dbReference type="EMBL" id="BNAT01000039">
    <property type="protein sequence ID" value="GHE53582.1"/>
    <property type="molecule type" value="Genomic_DNA"/>
</dbReference>
<evidence type="ECO:0008006" key="5">
    <source>
        <dbReference type="Google" id="ProtNLM"/>
    </source>
</evidence>
<keyword evidence="1" id="KW-1133">Transmembrane helix</keyword>
<dbReference type="Proteomes" id="UP000603227">
    <property type="component" value="Unassembled WGS sequence"/>
</dbReference>
<evidence type="ECO:0000256" key="1">
    <source>
        <dbReference type="SAM" id="Phobius"/>
    </source>
</evidence>
<dbReference type="AlphaFoldDB" id="A0A919DKB3"/>
<gene>
    <name evidence="3" type="ORF">GCM10017771_76020</name>
</gene>
<name>A0A919DKB3_9ACTN</name>
<proteinExistence type="predicted"/>
<dbReference type="InterPro" id="IPR006311">
    <property type="entry name" value="TAT_signal"/>
</dbReference>
<feature type="signal peptide" evidence="2">
    <location>
        <begin position="1"/>
        <end position="37"/>
    </location>
</feature>
<protein>
    <recommendedName>
        <fullName evidence="5">LPXTG-motif cell wall anchor domain-containing protein</fullName>
    </recommendedName>
</protein>
<organism evidence="3 4">
    <name type="scientific">Streptomyces capitiformicae</name>
    <dbReference type="NCBI Taxonomy" id="2014920"/>
    <lineage>
        <taxon>Bacteria</taxon>
        <taxon>Bacillati</taxon>
        <taxon>Actinomycetota</taxon>
        <taxon>Actinomycetes</taxon>
        <taxon>Kitasatosporales</taxon>
        <taxon>Streptomycetaceae</taxon>
        <taxon>Streptomyces</taxon>
    </lineage>
</organism>
<comment type="caution">
    <text evidence="3">The sequence shown here is derived from an EMBL/GenBank/DDBJ whole genome shotgun (WGS) entry which is preliminary data.</text>
</comment>
<feature type="transmembrane region" description="Helical" evidence="1">
    <location>
        <begin position="193"/>
        <end position="212"/>
    </location>
</feature>
<sequence>MSTSSRPRRAGARVSAAALAALTVTGAGLITAPAAVAAPEDPDVVEIHRVGRDDFNDPDNHRDRVCDFYLAAFNFEPGQEISWRIDNQPPLPGDAGPVATGSITVAGNGTNPNAGNGYTQPVMPRGQVRFPNGQYRLTWQIVEDPIPSPSPSPSPSPGVVTRDFTVNCPPTAPHGGPPAGGGGLAMTQDFTPVAGAAAVGLAAVGGVVYLRLRRRRPDGAA</sequence>
<keyword evidence="4" id="KW-1185">Reference proteome</keyword>
<keyword evidence="1" id="KW-0812">Transmembrane</keyword>
<reference evidence="3" key="2">
    <citation type="submission" date="2020-09" db="EMBL/GenBank/DDBJ databases">
        <authorList>
            <person name="Sun Q."/>
            <person name="Zhou Y."/>
        </authorList>
    </citation>
    <scope>NUCLEOTIDE SEQUENCE</scope>
    <source>
        <strain evidence="3">CGMCC 4.7403</strain>
    </source>
</reference>
<dbReference type="PROSITE" id="PS51318">
    <property type="entry name" value="TAT"/>
    <property type="match status" value="1"/>
</dbReference>
<evidence type="ECO:0000313" key="4">
    <source>
        <dbReference type="Proteomes" id="UP000603227"/>
    </source>
</evidence>
<keyword evidence="1" id="KW-0472">Membrane</keyword>
<reference evidence="3" key="1">
    <citation type="journal article" date="2014" name="Int. J. Syst. Evol. Microbiol.">
        <title>Complete genome sequence of Corynebacterium casei LMG S-19264T (=DSM 44701T), isolated from a smear-ripened cheese.</title>
        <authorList>
            <consortium name="US DOE Joint Genome Institute (JGI-PGF)"/>
            <person name="Walter F."/>
            <person name="Albersmeier A."/>
            <person name="Kalinowski J."/>
            <person name="Ruckert C."/>
        </authorList>
    </citation>
    <scope>NUCLEOTIDE SEQUENCE</scope>
    <source>
        <strain evidence="3">CGMCC 4.7403</strain>
    </source>
</reference>
<evidence type="ECO:0000313" key="3">
    <source>
        <dbReference type="EMBL" id="GHE53582.1"/>
    </source>
</evidence>
<feature type="chain" id="PRO_5037732804" description="LPXTG-motif cell wall anchor domain-containing protein" evidence="2">
    <location>
        <begin position="38"/>
        <end position="221"/>
    </location>
</feature>
<accession>A0A919DKB3</accession>
<keyword evidence="2" id="KW-0732">Signal</keyword>